<evidence type="ECO:0000313" key="3">
    <source>
        <dbReference type="Proteomes" id="UP001497453"/>
    </source>
</evidence>
<protein>
    <recommendedName>
        <fullName evidence="1">Glycoside hydrolase family 38 N-terminal domain-containing protein</fullName>
    </recommendedName>
</protein>
<keyword evidence="3" id="KW-1185">Reference proteome</keyword>
<dbReference type="PANTHER" id="PTHR46017">
    <property type="entry name" value="ALPHA-MANNOSIDASE 2C1"/>
    <property type="match status" value="1"/>
</dbReference>
<gene>
    <name evidence="2" type="ORF">GFSPODELE1_LOCUS6808</name>
</gene>
<dbReference type="Pfam" id="PF01074">
    <property type="entry name" value="Glyco_hydro_38N"/>
    <property type="match status" value="1"/>
</dbReference>
<dbReference type="InterPro" id="IPR011330">
    <property type="entry name" value="Glyco_hydro/deAcase_b/a-brl"/>
</dbReference>
<feature type="domain" description="Glycoside hydrolase family 38 N-terminal" evidence="1">
    <location>
        <begin position="44"/>
        <end position="78"/>
    </location>
</feature>
<dbReference type="InterPro" id="IPR000602">
    <property type="entry name" value="Glyco_hydro_38_N"/>
</dbReference>
<name>A0ABP1DKL0_9APHY</name>
<evidence type="ECO:0000259" key="1">
    <source>
        <dbReference type="Pfam" id="PF01074"/>
    </source>
</evidence>
<evidence type="ECO:0000313" key="2">
    <source>
        <dbReference type="EMBL" id="CAL1708341.1"/>
    </source>
</evidence>
<dbReference type="EMBL" id="OZ037948">
    <property type="protein sequence ID" value="CAL1708341.1"/>
    <property type="molecule type" value="Genomic_DNA"/>
</dbReference>
<dbReference type="SUPFAM" id="SSF88713">
    <property type="entry name" value="Glycoside hydrolase/deacetylase"/>
    <property type="match status" value="1"/>
</dbReference>
<dbReference type="PANTHER" id="PTHR46017:SF1">
    <property type="entry name" value="ALPHA-MANNOSIDASE 2C1"/>
    <property type="match status" value="1"/>
</dbReference>
<dbReference type="Proteomes" id="UP001497453">
    <property type="component" value="Chromosome 5"/>
</dbReference>
<accession>A0ABP1DKL0</accession>
<proteinExistence type="predicted"/>
<sequence>MNVFNNRDLSSIPHVRKLAEEVFGEGWEKKGEKIYEEGTEKAQIWGIGYCHIDTAWLWPYSVTQQKVAHSWSTQVDLMPVVGRKKERKVRMATGASPSSWYGSKLFILDRLPFPPFTLLTVRTK</sequence>
<reference evidence="3" key="1">
    <citation type="submission" date="2024-04" db="EMBL/GenBank/DDBJ databases">
        <authorList>
            <person name="Shaw F."/>
            <person name="Minotto A."/>
        </authorList>
    </citation>
    <scope>NUCLEOTIDE SEQUENCE [LARGE SCALE GENOMIC DNA]</scope>
</reference>
<organism evidence="2 3">
    <name type="scientific">Somion occarium</name>
    <dbReference type="NCBI Taxonomy" id="3059160"/>
    <lineage>
        <taxon>Eukaryota</taxon>
        <taxon>Fungi</taxon>
        <taxon>Dikarya</taxon>
        <taxon>Basidiomycota</taxon>
        <taxon>Agaricomycotina</taxon>
        <taxon>Agaricomycetes</taxon>
        <taxon>Polyporales</taxon>
        <taxon>Cerrenaceae</taxon>
        <taxon>Somion</taxon>
    </lineage>
</organism>